<name>A0A0V0TP53_9BILA</name>
<gene>
    <name evidence="1" type="ORF">T05_10660</name>
</gene>
<proteinExistence type="predicted"/>
<evidence type="ECO:0000313" key="2">
    <source>
        <dbReference type="Proteomes" id="UP000055048"/>
    </source>
</evidence>
<dbReference type="Proteomes" id="UP000055048">
    <property type="component" value="Unassembled WGS sequence"/>
</dbReference>
<sequence length="202" mass="21749">MRSSMQTEIPLVAPWTCRSAKYSLVDLILITFSCFASTLTRSPLDMMSKSNNVQPSQFITIVDLTCNVNQDFPGSTPTAPLRPEVMKPIAFDCTFSVHGDCSVHDSKLKVLGVISTSSALSVSGSSSTELIQIGGGSSLQMTVVFSVQMRCSAWAIQAATNASQSFQILFPIRHISDRGVPVGGKMEPNSIASARQRISQNL</sequence>
<protein>
    <submittedName>
        <fullName evidence="1">Uncharacterized protein</fullName>
    </submittedName>
</protein>
<reference evidence="1 2" key="1">
    <citation type="submission" date="2015-01" db="EMBL/GenBank/DDBJ databases">
        <title>Evolution of Trichinella species and genotypes.</title>
        <authorList>
            <person name="Korhonen P.K."/>
            <person name="Edoardo P."/>
            <person name="Giuseppe L.R."/>
            <person name="Gasser R.B."/>
        </authorList>
    </citation>
    <scope>NUCLEOTIDE SEQUENCE [LARGE SCALE GENOMIC DNA]</scope>
    <source>
        <strain evidence="1">ISS417</strain>
    </source>
</reference>
<evidence type="ECO:0000313" key="1">
    <source>
        <dbReference type="EMBL" id="KRX40795.1"/>
    </source>
</evidence>
<organism evidence="1 2">
    <name type="scientific">Trichinella murrelli</name>
    <dbReference type="NCBI Taxonomy" id="144512"/>
    <lineage>
        <taxon>Eukaryota</taxon>
        <taxon>Metazoa</taxon>
        <taxon>Ecdysozoa</taxon>
        <taxon>Nematoda</taxon>
        <taxon>Enoplea</taxon>
        <taxon>Dorylaimia</taxon>
        <taxon>Trichinellida</taxon>
        <taxon>Trichinellidae</taxon>
        <taxon>Trichinella</taxon>
    </lineage>
</organism>
<accession>A0A0V0TP53</accession>
<comment type="caution">
    <text evidence="1">The sequence shown here is derived from an EMBL/GenBank/DDBJ whole genome shotgun (WGS) entry which is preliminary data.</text>
</comment>
<dbReference type="EMBL" id="JYDJ01000188">
    <property type="protein sequence ID" value="KRX40795.1"/>
    <property type="molecule type" value="Genomic_DNA"/>
</dbReference>
<dbReference type="AlphaFoldDB" id="A0A0V0TP53"/>
<keyword evidence="2" id="KW-1185">Reference proteome</keyword>